<dbReference type="RefSeq" id="WP_283371064.1">
    <property type="nucleotide sequence ID" value="NZ_JASHID010000015.1"/>
</dbReference>
<evidence type="ECO:0000313" key="2">
    <source>
        <dbReference type="EMBL" id="MDI9866215.1"/>
    </source>
</evidence>
<accession>A0ABT6YRR4</accession>
<keyword evidence="3" id="KW-1185">Reference proteome</keyword>
<name>A0ABT6YRR4_9BACT</name>
<dbReference type="EMBL" id="JASHID010000015">
    <property type="protein sequence ID" value="MDI9866215.1"/>
    <property type="molecule type" value="Genomic_DNA"/>
</dbReference>
<organism evidence="2 3">
    <name type="scientific">Flectobacillus longus</name>
    <dbReference type="NCBI Taxonomy" id="2984207"/>
    <lineage>
        <taxon>Bacteria</taxon>
        <taxon>Pseudomonadati</taxon>
        <taxon>Bacteroidota</taxon>
        <taxon>Cytophagia</taxon>
        <taxon>Cytophagales</taxon>
        <taxon>Flectobacillaceae</taxon>
        <taxon>Flectobacillus</taxon>
    </lineage>
</organism>
<dbReference type="InterPro" id="IPR001387">
    <property type="entry name" value="Cro/C1-type_HTH"/>
</dbReference>
<proteinExistence type="predicted"/>
<feature type="domain" description="HTH cro/C1-type" evidence="1">
    <location>
        <begin position="38"/>
        <end position="92"/>
    </location>
</feature>
<reference evidence="2 3" key="1">
    <citation type="submission" date="2023-05" db="EMBL/GenBank/DDBJ databases">
        <title>Novel species of genus Flectobacillus isolated from stream in China.</title>
        <authorList>
            <person name="Lu H."/>
        </authorList>
    </citation>
    <scope>NUCLEOTIDE SEQUENCE [LARGE SCALE GENOMIC DNA]</scope>
    <source>
        <strain evidence="2 3">DC10W</strain>
    </source>
</reference>
<evidence type="ECO:0000259" key="1">
    <source>
        <dbReference type="PROSITE" id="PS50943"/>
    </source>
</evidence>
<comment type="caution">
    <text evidence="2">The sequence shown here is derived from an EMBL/GenBank/DDBJ whole genome shotgun (WGS) entry which is preliminary data.</text>
</comment>
<dbReference type="InterPro" id="IPR010982">
    <property type="entry name" value="Lambda_DNA-bd_dom_sf"/>
</dbReference>
<dbReference type="Pfam" id="PF01381">
    <property type="entry name" value="HTH_3"/>
    <property type="match status" value="1"/>
</dbReference>
<gene>
    <name evidence="2" type="ORF">QM480_17870</name>
</gene>
<dbReference type="SMART" id="SM00530">
    <property type="entry name" value="HTH_XRE"/>
    <property type="match status" value="1"/>
</dbReference>
<sequence length="103" mass="11731">MKTFTLAEMKDKYIGQIGTPEREEYEYELSMELLGRMIKIARQERNLTQEELGKLVGVQKAQISKLENSANSATIDTVVKVFRALKAEIKFNVKLEHQALSIG</sequence>
<dbReference type="PROSITE" id="PS50943">
    <property type="entry name" value="HTH_CROC1"/>
    <property type="match status" value="1"/>
</dbReference>
<dbReference type="Gene3D" id="1.10.260.40">
    <property type="entry name" value="lambda repressor-like DNA-binding domains"/>
    <property type="match status" value="1"/>
</dbReference>
<dbReference type="CDD" id="cd00093">
    <property type="entry name" value="HTH_XRE"/>
    <property type="match status" value="1"/>
</dbReference>
<evidence type="ECO:0000313" key="3">
    <source>
        <dbReference type="Proteomes" id="UP001236569"/>
    </source>
</evidence>
<dbReference type="SUPFAM" id="SSF47413">
    <property type="entry name" value="lambda repressor-like DNA-binding domains"/>
    <property type="match status" value="1"/>
</dbReference>
<protein>
    <submittedName>
        <fullName evidence="2">Helix-turn-helix transcriptional regulator</fullName>
    </submittedName>
</protein>
<dbReference type="Proteomes" id="UP001236569">
    <property type="component" value="Unassembled WGS sequence"/>
</dbReference>